<feature type="chain" id="PRO_5046070397" evidence="1">
    <location>
        <begin position="20"/>
        <end position="136"/>
    </location>
</feature>
<sequence>MKQFIILTLFTLIVSSAFCNNSEEKTFVVIFSKNELKQLDSSTKYIETNFEDKFSTKTYTGNSDAVLFIKVSECDIDKCQFGQTMVQVNRSTWKPLQEVAFRIIDLSECKENYEELLSAFYEKIDKKKAKSIQSIL</sequence>
<keyword evidence="3" id="KW-1185">Reference proteome</keyword>
<evidence type="ECO:0000313" key="2">
    <source>
        <dbReference type="EMBL" id="MBD8487594.1"/>
    </source>
</evidence>
<proteinExistence type="predicted"/>
<comment type="caution">
    <text evidence="2">The sequence shown here is derived from an EMBL/GenBank/DDBJ whole genome shotgun (WGS) entry which is preliminary data.</text>
</comment>
<feature type="signal peptide" evidence="1">
    <location>
        <begin position="1"/>
        <end position="19"/>
    </location>
</feature>
<evidence type="ECO:0000313" key="3">
    <source>
        <dbReference type="Proteomes" id="UP000647133"/>
    </source>
</evidence>
<accession>A0ABR9AJ04</accession>
<reference evidence="2 3" key="1">
    <citation type="submission" date="2020-09" db="EMBL/GenBank/DDBJ databases">
        <title>Echinicola sp. CAU 1574 isolated from sand of Sido Beach.</title>
        <authorList>
            <person name="Kim W."/>
        </authorList>
    </citation>
    <scope>NUCLEOTIDE SEQUENCE [LARGE SCALE GENOMIC DNA]</scope>
    <source>
        <strain evidence="2 3">CAU 1574</strain>
    </source>
</reference>
<keyword evidence="1" id="KW-0732">Signal</keyword>
<gene>
    <name evidence="2" type="ORF">IFO69_02425</name>
</gene>
<evidence type="ECO:0000256" key="1">
    <source>
        <dbReference type="SAM" id="SignalP"/>
    </source>
</evidence>
<protein>
    <submittedName>
        <fullName evidence="2">Uncharacterized protein</fullName>
    </submittedName>
</protein>
<name>A0ABR9AJ04_9BACT</name>
<dbReference type="Proteomes" id="UP000647133">
    <property type="component" value="Unassembled WGS sequence"/>
</dbReference>
<organism evidence="2 3">
    <name type="scientific">Echinicola arenosa</name>
    <dbReference type="NCBI Taxonomy" id="2774144"/>
    <lineage>
        <taxon>Bacteria</taxon>
        <taxon>Pseudomonadati</taxon>
        <taxon>Bacteroidota</taxon>
        <taxon>Cytophagia</taxon>
        <taxon>Cytophagales</taxon>
        <taxon>Cyclobacteriaceae</taxon>
        <taxon>Echinicola</taxon>
    </lineage>
</organism>
<dbReference type="RefSeq" id="WP_192007701.1">
    <property type="nucleotide sequence ID" value="NZ_JACYTQ010000001.1"/>
</dbReference>
<dbReference type="EMBL" id="JACYTQ010000001">
    <property type="protein sequence ID" value="MBD8487594.1"/>
    <property type="molecule type" value="Genomic_DNA"/>
</dbReference>